<evidence type="ECO:0000256" key="1">
    <source>
        <dbReference type="SAM" id="Phobius"/>
    </source>
</evidence>
<accession>A0A495DSH0</accession>
<evidence type="ECO:0000313" key="3">
    <source>
        <dbReference type="Proteomes" id="UP000269412"/>
    </source>
</evidence>
<dbReference type="Pfam" id="PF07666">
    <property type="entry name" value="MpPF26"/>
    <property type="match status" value="1"/>
</dbReference>
<feature type="transmembrane region" description="Helical" evidence="1">
    <location>
        <begin position="65"/>
        <end position="91"/>
    </location>
</feature>
<gene>
    <name evidence="2" type="ORF">CLV91_3059</name>
</gene>
<keyword evidence="1" id="KW-0472">Membrane</keyword>
<dbReference type="EMBL" id="RBIQ01000012">
    <property type="protein sequence ID" value="RKR07075.1"/>
    <property type="molecule type" value="Genomic_DNA"/>
</dbReference>
<feature type="transmembrane region" description="Helical" evidence="1">
    <location>
        <begin position="12"/>
        <end position="40"/>
    </location>
</feature>
<keyword evidence="1" id="KW-1133">Transmembrane helix</keyword>
<keyword evidence="1" id="KW-0812">Transmembrane</keyword>
<organism evidence="2 3">
    <name type="scientific">Maribacter vaceletii</name>
    <dbReference type="NCBI Taxonomy" id="1206816"/>
    <lineage>
        <taxon>Bacteria</taxon>
        <taxon>Pseudomonadati</taxon>
        <taxon>Bacteroidota</taxon>
        <taxon>Flavobacteriia</taxon>
        <taxon>Flavobacteriales</taxon>
        <taxon>Flavobacteriaceae</taxon>
        <taxon>Maribacter</taxon>
    </lineage>
</organism>
<protein>
    <recommendedName>
        <fullName evidence="4">DUF4190 domain-containing protein</fullName>
    </recommendedName>
</protein>
<sequence length="109" mass="12055">MEQKLPNTGAIIGLSIASILLCWCYGVLGLILSVVALILASKATKVYNAEPESYSDFGSVKTGKILAIIGIILNLLFLFFIIWLIVSVIGMDALEDEELMRERVEEFFQ</sequence>
<dbReference type="OrthoDB" id="1099888at2"/>
<keyword evidence="3" id="KW-1185">Reference proteome</keyword>
<proteinExistence type="predicted"/>
<dbReference type="AlphaFoldDB" id="A0A495DSH0"/>
<comment type="caution">
    <text evidence="2">The sequence shown here is derived from an EMBL/GenBank/DDBJ whole genome shotgun (WGS) entry which is preliminary data.</text>
</comment>
<dbReference type="NCBIfam" id="NF040945">
    <property type="entry name" value="CCC_membrane"/>
    <property type="match status" value="1"/>
</dbReference>
<evidence type="ECO:0000313" key="2">
    <source>
        <dbReference type="EMBL" id="RKR07075.1"/>
    </source>
</evidence>
<reference evidence="2 3" key="1">
    <citation type="submission" date="2018-10" db="EMBL/GenBank/DDBJ databases">
        <title>Genomic Encyclopedia of Archaeal and Bacterial Type Strains, Phase II (KMG-II): from individual species to whole genera.</title>
        <authorList>
            <person name="Goeker M."/>
        </authorList>
    </citation>
    <scope>NUCLEOTIDE SEQUENCE [LARGE SCALE GENOMIC DNA]</scope>
    <source>
        <strain evidence="2 3">DSM 25230</strain>
    </source>
</reference>
<name>A0A495DSH0_9FLAO</name>
<dbReference type="Proteomes" id="UP000269412">
    <property type="component" value="Unassembled WGS sequence"/>
</dbReference>
<dbReference type="InterPro" id="IPR011655">
    <property type="entry name" value="MpPF26"/>
</dbReference>
<evidence type="ECO:0008006" key="4">
    <source>
        <dbReference type="Google" id="ProtNLM"/>
    </source>
</evidence>
<dbReference type="RefSeq" id="WP_121069056.1">
    <property type="nucleotide sequence ID" value="NZ_RBIQ01000012.1"/>
</dbReference>